<dbReference type="Proteomes" id="UP000005952">
    <property type="component" value="Chromosome"/>
</dbReference>
<evidence type="ECO:0000313" key="3">
    <source>
        <dbReference type="Proteomes" id="UP000005952"/>
    </source>
</evidence>
<feature type="compositionally biased region" description="Basic and acidic residues" evidence="1">
    <location>
        <begin position="22"/>
        <end position="33"/>
    </location>
</feature>
<protein>
    <submittedName>
        <fullName evidence="2">Uncharacterized protein</fullName>
    </submittedName>
</protein>
<dbReference type="AlphaFoldDB" id="N0B248"/>
<name>N0B248_9HYPH</name>
<dbReference type="STRING" id="670307.HYPDE_23003"/>
<dbReference type="EMBL" id="CP005587">
    <property type="protein sequence ID" value="AGK56287.1"/>
    <property type="molecule type" value="Genomic_DNA"/>
</dbReference>
<feature type="region of interest" description="Disordered" evidence="1">
    <location>
        <begin position="1"/>
        <end position="46"/>
    </location>
</feature>
<proteinExistence type="predicted"/>
<dbReference type="KEGG" id="hdt:HYPDE_23003"/>
<organism evidence="2 3">
    <name type="scientific">Hyphomicrobium denitrificans 1NES1</name>
    <dbReference type="NCBI Taxonomy" id="670307"/>
    <lineage>
        <taxon>Bacteria</taxon>
        <taxon>Pseudomonadati</taxon>
        <taxon>Pseudomonadota</taxon>
        <taxon>Alphaproteobacteria</taxon>
        <taxon>Hyphomicrobiales</taxon>
        <taxon>Hyphomicrobiaceae</taxon>
        <taxon>Hyphomicrobium</taxon>
    </lineage>
</organism>
<reference evidence="2 3" key="1">
    <citation type="journal article" date="2013" name="Genome Announc.">
        <title>Genome sequences for three denitrifying bacterial strains isolated from a uranium- and nitrate-contaminated subsurface environment.</title>
        <authorList>
            <person name="Venkatramanan R."/>
            <person name="Prakash O."/>
            <person name="Woyke T."/>
            <person name="Chain P."/>
            <person name="Goodwin L.A."/>
            <person name="Watson D."/>
            <person name="Brooks S."/>
            <person name="Kostka J.E."/>
            <person name="Green S.J."/>
        </authorList>
    </citation>
    <scope>NUCLEOTIDE SEQUENCE [LARGE SCALE GENOMIC DNA]</scope>
    <source>
        <strain evidence="2 3">1NES1</strain>
    </source>
</reference>
<evidence type="ECO:0000256" key="1">
    <source>
        <dbReference type="SAM" id="MobiDB-lite"/>
    </source>
</evidence>
<sequence>MDGHEKGHCPPGTTAENCSAQRPEKESGEEHQPEGTMSVRLSRSGRVRTMACSHRDAEKANRALDLRVSEQELDCAQVAGSLVIRHGLRFAAVSVC</sequence>
<gene>
    <name evidence="2" type="ORF">HYPDE_23003</name>
</gene>
<keyword evidence="3" id="KW-1185">Reference proteome</keyword>
<evidence type="ECO:0000313" key="2">
    <source>
        <dbReference type="EMBL" id="AGK56287.1"/>
    </source>
</evidence>
<accession>N0B248</accession>
<dbReference type="HOGENOM" id="CLU_2355904_0_0_5"/>